<dbReference type="Gene3D" id="3.30.70.330">
    <property type="match status" value="1"/>
</dbReference>
<keyword evidence="5 6" id="KW-0687">Ribonucleoprotein</keyword>
<evidence type="ECO:0000313" key="8">
    <source>
        <dbReference type="EMBL" id="QEN05158.1"/>
    </source>
</evidence>
<keyword evidence="9" id="KW-1185">Reference proteome</keyword>
<dbReference type="OrthoDB" id="9793353at2"/>
<keyword evidence="2 6" id="KW-0699">rRNA-binding</keyword>
<evidence type="ECO:0000256" key="7">
    <source>
        <dbReference type="RuleBase" id="RU003934"/>
    </source>
</evidence>
<proteinExistence type="inferred from homology"/>
<dbReference type="NCBIfam" id="NF004363">
    <property type="entry name" value="PRK05738.2-4"/>
    <property type="match status" value="1"/>
</dbReference>
<dbReference type="HAMAP" id="MF_01369_B">
    <property type="entry name" value="Ribosomal_uL23_B"/>
    <property type="match status" value="1"/>
</dbReference>
<dbReference type="GO" id="GO:0003735">
    <property type="term" value="F:structural constituent of ribosome"/>
    <property type="evidence" value="ECO:0007669"/>
    <property type="project" value="InterPro"/>
</dbReference>
<evidence type="ECO:0000256" key="3">
    <source>
        <dbReference type="ARBA" id="ARBA00022884"/>
    </source>
</evidence>
<dbReference type="InterPro" id="IPR012677">
    <property type="entry name" value="Nucleotide-bd_a/b_plait_sf"/>
</dbReference>
<keyword evidence="3 6" id="KW-0694">RNA-binding</keyword>
<keyword evidence="4 6" id="KW-0689">Ribosomal protein</keyword>
<name>A0A5C1QCT8_9SPIO</name>
<evidence type="ECO:0000256" key="5">
    <source>
        <dbReference type="ARBA" id="ARBA00023274"/>
    </source>
</evidence>
<dbReference type="InterPro" id="IPR013025">
    <property type="entry name" value="Ribosomal_uL23-like"/>
</dbReference>
<dbReference type="GO" id="GO:1990904">
    <property type="term" value="C:ribonucleoprotein complex"/>
    <property type="evidence" value="ECO:0007669"/>
    <property type="project" value="UniProtKB-KW"/>
</dbReference>
<evidence type="ECO:0000256" key="4">
    <source>
        <dbReference type="ARBA" id="ARBA00022980"/>
    </source>
</evidence>
<dbReference type="InterPro" id="IPR001014">
    <property type="entry name" value="Ribosomal_uL23_CS"/>
</dbReference>
<dbReference type="KEGG" id="sper:EW093_10700"/>
<dbReference type="RefSeq" id="WP_149568399.1">
    <property type="nucleotide sequence ID" value="NZ_CP035807.1"/>
</dbReference>
<evidence type="ECO:0000313" key="9">
    <source>
        <dbReference type="Proteomes" id="UP000323824"/>
    </source>
</evidence>
<comment type="similarity">
    <text evidence="1 6 7">Belongs to the universal ribosomal protein uL23 family.</text>
</comment>
<reference evidence="8 9" key="1">
    <citation type="submission" date="2019-02" db="EMBL/GenBank/DDBJ databases">
        <authorList>
            <person name="Fomenkov A."/>
            <person name="Dubinina G."/>
            <person name="Grabovich M."/>
            <person name="Vincze T."/>
            <person name="Roberts R.J."/>
        </authorList>
    </citation>
    <scope>NUCLEOTIDE SEQUENCE [LARGE SCALE GENOMIC DNA]</scope>
    <source>
        <strain evidence="8 9">P</strain>
    </source>
</reference>
<evidence type="ECO:0000256" key="1">
    <source>
        <dbReference type="ARBA" id="ARBA00006700"/>
    </source>
</evidence>
<dbReference type="EMBL" id="CP035807">
    <property type="protein sequence ID" value="QEN05158.1"/>
    <property type="molecule type" value="Genomic_DNA"/>
</dbReference>
<dbReference type="GO" id="GO:0006412">
    <property type="term" value="P:translation"/>
    <property type="evidence" value="ECO:0007669"/>
    <property type="project" value="UniProtKB-UniRule"/>
</dbReference>
<dbReference type="InterPro" id="IPR012678">
    <property type="entry name" value="Ribosomal_uL23/eL15/eS24_sf"/>
</dbReference>
<dbReference type="SUPFAM" id="SSF54189">
    <property type="entry name" value="Ribosomal proteins S24e, L23 and L15e"/>
    <property type="match status" value="1"/>
</dbReference>
<reference evidence="8 9" key="2">
    <citation type="submission" date="2019-09" db="EMBL/GenBank/DDBJ databases">
        <title>Complete Genome Sequence and Methylome Analysis of free living Spirochaetas.</title>
        <authorList>
            <person name="Leshcheva N."/>
            <person name="Mikheeva N."/>
        </authorList>
    </citation>
    <scope>NUCLEOTIDE SEQUENCE [LARGE SCALE GENOMIC DNA]</scope>
    <source>
        <strain evidence="8 9">P</strain>
    </source>
</reference>
<accession>A0A5C1QCT8</accession>
<comment type="subunit">
    <text evidence="6">Part of the 50S ribosomal subunit. Contacts protein L29, and trigger factor when it is bound to the ribosome.</text>
</comment>
<evidence type="ECO:0000256" key="2">
    <source>
        <dbReference type="ARBA" id="ARBA00022730"/>
    </source>
</evidence>
<sequence length="104" mass="11694">MTVDQIILEPVITEKSINLRENAKKQYTFKVNVKANKLQIKRAVSKLFSVTATDCNIVNVKRKQKANLPVSRASYKRGHGFTAAWKKAIVTLADGERIDMFEGA</sequence>
<comment type="function">
    <text evidence="6">One of the early assembly proteins it binds 23S rRNA. One of the proteins that surrounds the polypeptide exit tunnel on the outside of the ribosome. Forms the main docking site for trigger factor binding to the ribosome.</text>
</comment>
<organism evidence="8 9">
    <name type="scientific">Thiospirochaeta perfilievii</name>
    <dbReference type="NCBI Taxonomy" id="252967"/>
    <lineage>
        <taxon>Bacteria</taxon>
        <taxon>Pseudomonadati</taxon>
        <taxon>Spirochaetota</taxon>
        <taxon>Spirochaetia</taxon>
        <taxon>Spirochaetales</taxon>
        <taxon>Spirochaetaceae</taxon>
        <taxon>Thiospirochaeta</taxon>
    </lineage>
</organism>
<dbReference type="GO" id="GO:0019843">
    <property type="term" value="F:rRNA binding"/>
    <property type="evidence" value="ECO:0007669"/>
    <property type="project" value="UniProtKB-UniRule"/>
</dbReference>
<gene>
    <name evidence="6" type="primary">rplW</name>
    <name evidence="8" type="ORF">EW093_10700</name>
</gene>
<evidence type="ECO:0000256" key="6">
    <source>
        <dbReference type="HAMAP-Rule" id="MF_01369"/>
    </source>
</evidence>
<dbReference type="Proteomes" id="UP000323824">
    <property type="component" value="Chromosome"/>
</dbReference>
<protein>
    <recommendedName>
        <fullName evidence="6">Large ribosomal subunit protein uL23</fullName>
    </recommendedName>
</protein>
<dbReference type="Pfam" id="PF00276">
    <property type="entry name" value="Ribosomal_L23"/>
    <property type="match status" value="1"/>
</dbReference>
<dbReference type="AlphaFoldDB" id="A0A5C1QCT8"/>
<dbReference type="PANTHER" id="PTHR11620">
    <property type="entry name" value="60S RIBOSOMAL PROTEIN L23A"/>
    <property type="match status" value="1"/>
</dbReference>
<dbReference type="PROSITE" id="PS00050">
    <property type="entry name" value="RIBOSOMAL_L23"/>
    <property type="match status" value="1"/>
</dbReference>
<dbReference type="GO" id="GO:0005840">
    <property type="term" value="C:ribosome"/>
    <property type="evidence" value="ECO:0007669"/>
    <property type="project" value="UniProtKB-KW"/>
</dbReference>